<dbReference type="InterPro" id="IPR003340">
    <property type="entry name" value="B3_DNA-bd"/>
</dbReference>
<name>A0A2V0PG14_9CHLO</name>
<feature type="compositionally biased region" description="Basic and acidic residues" evidence="5">
    <location>
        <begin position="380"/>
        <end position="392"/>
    </location>
</feature>
<feature type="compositionally biased region" description="Low complexity" evidence="5">
    <location>
        <begin position="534"/>
        <end position="548"/>
    </location>
</feature>
<feature type="compositionally biased region" description="Low complexity" evidence="5">
    <location>
        <begin position="202"/>
        <end position="227"/>
    </location>
</feature>
<feature type="region of interest" description="Disordered" evidence="5">
    <location>
        <begin position="596"/>
        <end position="623"/>
    </location>
</feature>
<dbReference type="SUPFAM" id="SSF101936">
    <property type="entry name" value="DNA-binding pseudobarrel domain"/>
    <property type="match status" value="1"/>
</dbReference>
<dbReference type="EMBL" id="BDRX01000112">
    <property type="protein sequence ID" value="GBF97952.1"/>
    <property type="molecule type" value="Genomic_DNA"/>
</dbReference>
<accession>A0A2V0PG14</accession>
<evidence type="ECO:0000313" key="7">
    <source>
        <dbReference type="Proteomes" id="UP000247498"/>
    </source>
</evidence>
<dbReference type="STRING" id="307507.A0A2V0PG14"/>
<feature type="compositionally biased region" description="Basic and acidic residues" evidence="5">
    <location>
        <begin position="611"/>
        <end position="623"/>
    </location>
</feature>
<feature type="region of interest" description="Disordered" evidence="5">
    <location>
        <begin position="109"/>
        <end position="227"/>
    </location>
</feature>
<keyword evidence="7" id="KW-1185">Reference proteome</keyword>
<dbReference type="CDD" id="cd10017">
    <property type="entry name" value="B3_DNA"/>
    <property type="match status" value="1"/>
</dbReference>
<dbReference type="Proteomes" id="UP000247498">
    <property type="component" value="Unassembled WGS sequence"/>
</dbReference>
<dbReference type="GO" id="GO:0003700">
    <property type="term" value="F:DNA-binding transcription factor activity"/>
    <property type="evidence" value="ECO:0007669"/>
    <property type="project" value="InterPro"/>
</dbReference>
<protein>
    <recommendedName>
        <fullName evidence="8">TF-B3 domain-containing protein</fullName>
    </recommendedName>
</protein>
<evidence type="ECO:0000256" key="2">
    <source>
        <dbReference type="ARBA" id="ARBA00023125"/>
    </source>
</evidence>
<dbReference type="PANTHER" id="PTHR31140">
    <property type="entry name" value="B3 DOMAIN-CONTAINING TRANSCRIPTION FACTOR ABI3"/>
    <property type="match status" value="1"/>
</dbReference>
<dbReference type="GO" id="GO:0003677">
    <property type="term" value="F:DNA binding"/>
    <property type="evidence" value="ECO:0007669"/>
    <property type="project" value="UniProtKB-KW"/>
</dbReference>
<dbReference type="PANTHER" id="PTHR31140:SF139">
    <property type="entry name" value="B3 DOMAIN-CONTAINING PROTEIN OS02G0455900-RELATED"/>
    <property type="match status" value="1"/>
</dbReference>
<keyword evidence="4" id="KW-0539">Nucleus</keyword>
<gene>
    <name evidence="6" type="ORF">Rsub_10625</name>
</gene>
<proteinExistence type="predicted"/>
<feature type="region of interest" description="Disordered" evidence="5">
    <location>
        <begin position="534"/>
        <end position="573"/>
    </location>
</feature>
<evidence type="ECO:0000313" key="6">
    <source>
        <dbReference type="EMBL" id="GBF97952.1"/>
    </source>
</evidence>
<feature type="compositionally biased region" description="Low complexity" evidence="5">
    <location>
        <begin position="116"/>
        <end position="131"/>
    </location>
</feature>
<sequence length="623" mass="61849">MDGMAKLPFSQEALESIINSALKQSLAQPAPHNGEEGDVRFMSFLKDTVLNSFDGDSFPDDLDLDALLRSASGTSSLYADLDRSASAAAEAAAAAAAAAVAAADAEREAEAEDAAMADAEAAPAEAEPAAAGERPSRKRARSPDAPPERPEAADAAAPPDNDTASVDTLPMPTRRRRLDADEVTSTGGANDLVEPGAGGGATSSAAAGAGGSSRRAAARRGSGAAPEGALNNVAATAAAVAAAEAEGVFKAVLVAKVLTKSDASSKRIILPRIAIEANLPELTGPGARTAMPFDALDRSGREWPLCVKAWANGANPKPVYVLEGRVGDLMKSARLGPGDVVGVLADREGRYYVHWNTPQVREAAARPTFCAFEFERHQQQQDAAKAAKETRDAAPAADTGGGGKPAGGADAPSTSAPAAAAQEAAAGAAAKPAGAAAAGATAAAAAAAAAPRAAAAEPARAVTAVPIAATPLAPGMPMSPCEVLVMGPPAPVVPADSAADAAASAAAGGAAAGRSYLRLDSSSSSVVEWTAPAASGARATRASKAAAPTLSATGSAVGGGEHAGARDDDGPEPVAERVGAIVHAGGALLCPRTAGCTRPAGHQGWCVGRKAAKDKEEKEKRKK</sequence>
<evidence type="ECO:0000256" key="1">
    <source>
        <dbReference type="ARBA" id="ARBA00023015"/>
    </source>
</evidence>
<dbReference type="Gene3D" id="2.40.330.10">
    <property type="entry name" value="DNA-binding pseudobarrel domain"/>
    <property type="match status" value="1"/>
</dbReference>
<feature type="compositionally biased region" description="Low complexity" evidence="5">
    <location>
        <begin position="407"/>
        <end position="418"/>
    </location>
</feature>
<dbReference type="InParanoid" id="A0A2V0PG14"/>
<reference evidence="6 7" key="1">
    <citation type="journal article" date="2018" name="Sci. Rep.">
        <title>Raphidocelis subcapitata (=Pseudokirchneriella subcapitata) provides an insight into genome evolution and environmental adaptations in the Sphaeropleales.</title>
        <authorList>
            <person name="Suzuki S."/>
            <person name="Yamaguchi H."/>
            <person name="Nakajima N."/>
            <person name="Kawachi M."/>
        </authorList>
    </citation>
    <scope>NUCLEOTIDE SEQUENCE [LARGE SCALE GENOMIC DNA]</scope>
    <source>
        <strain evidence="6 7">NIES-35</strain>
    </source>
</reference>
<keyword evidence="2" id="KW-0238">DNA-binding</keyword>
<organism evidence="6 7">
    <name type="scientific">Raphidocelis subcapitata</name>
    <dbReference type="NCBI Taxonomy" id="307507"/>
    <lineage>
        <taxon>Eukaryota</taxon>
        <taxon>Viridiplantae</taxon>
        <taxon>Chlorophyta</taxon>
        <taxon>core chlorophytes</taxon>
        <taxon>Chlorophyceae</taxon>
        <taxon>CS clade</taxon>
        <taxon>Sphaeropleales</taxon>
        <taxon>Selenastraceae</taxon>
        <taxon>Raphidocelis</taxon>
    </lineage>
</organism>
<evidence type="ECO:0008006" key="8">
    <source>
        <dbReference type="Google" id="ProtNLM"/>
    </source>
</evidence>
<dbReference type="InterPro" id="IPR015300">
    <property type="entry name" value="DNA-bd_pseudobarrel_sf"/>
</dbReference>
<dbReference type="OrthoDB" id="757982at2759"/>
<evidence type="ECO:0000256" key="4">
    <source>
        <dbReference type="ARBA" id="ARBA00023242"/>
    </source>
</evidence>
<keyword evidence="3" id="KW-0804">Transcription</keyword>
<evidence type="ECO:0000256" key="3">
    <source>
        <dbReference type="ARBA" id="ARBA00023163"/>
    </source>
</evidence>
<comment type="caution">
    <text evidence="6">The sequence shown here is derived from an EMBL/GenBank/DDBJ whole genome shotgun (WGS) entry which is preliminary data.</text>
</comment>
<dbReference type="AlphaFoldDB" id="A0A2V0PG14"/>
<dbReference type="InterPro" id="IPR044800">
    <property type="entry name" value="LEC2-like"/>
</dbReference>
<keyword evidence="1" id="KW-0805">Transcription regulation</keyword>
<evidence type="ECO:0000256" key="5">
    <source>
        <dbReference type="SAM" id="MobiDB-lite"/>
    </source>
</evidence>
<feature type="region of interest" description="Disordered" evidence="5">
    <location>
        <begin position="380"/>
        <end position="418"/>
    </location>
</feature>